<protein>
    <recommendedName>
        <fullName evidence="3">EF-hand domain-containing protein</fullName>
    </recommendedName>
</protein>
<name>A0AAN9FW74_9CAEN</name>
<proteinExistence type="predicted"/>
<dbReference type="GO" id="GO:0005509">
    <property type="term" value="F:calcium ion binding"/>
    <property type="evidence" value="ECO:0007669"/>
    <property type="project" value="InterPro"/>
</dbReference>
<feature type="signal peptide" evidence="2">
    <location>
        <begin position="1"/>
        <end position="17"/>
    </location>
</feature>
<comment type="caution">
    <text evidence="4">The sequence shown here is derived from an EMBL/GenBank/DDBJ whole genome shotgun (WGS) entry which is preliminary data.</text>
</comment>
<dbReference type="Gene3D" id="1.10.238.10">
    <property type="entry name" value="EF-hand"/>
    <property type="match status" value="1"/>
</dbReference>
<keyword evidence="1" id="KW-0106">Calcium</keyword>
<dbReference type="Proteomes" id="UP001374579">
    <property type="component" value="Unassembled WGS sequence"/>
</dbReference>
<dbReference type="PROSITE" id="PS50222">
    <property type="entry name" value="EF_HAND_2"/>
    <property type="match status" value="1"/>
</dbReference>
<dbReference type="AlphaFoldDB" id="A0AAN9FW74"/>
<dbReference type="InterPro" id="IPR011992">
    <property type="entry name" value="EF-hand-dom_pair"/>
</dbReference>
<sequence>MMLYICLAFAVFGASTAQDIGSICHSNRLQHTEDQVIERIVQMMNTDFDSVISRKEVLVFFAELMGIQLGGLINLVNDMTNEQLLEAAAGVSIEKESFSHAWHARFHDNYDFVYATFDRFDINDDGLINALEIEAIVNSALAHGDKNHDGKLETEELVTFLESIQKLLS</sequence>
<gene>
    <name evidence="4" type="ORF">V1264_021579</name>
</gene>
<dbReference type="Pfam" id="PF13202">
    <property type="entry name" value="EF-hand_5"/>
    <property type="match status" value="2"/>
</dbReference>
<evidence type="ECO:0000256" key="1">
    <source>
        <dbReference type="ARBA" id="ARBA00022837"/>
    </source>
</evidence>
<dbReference type="PROSITE" id="PS00018">
    <property type="entry name" value="EF_HAND_1"/>
    <property type="match status" value="1"/>
</dbReference>
<feature type="chain" id="PRO_5042851397" description="EF-hand domain-containing protein" evidence="2">
    <location>
        <begin position="18"/>
        <end position="169"/>
    </location>
</feature>
<dbReference type="InterPro" id="IPR002048">
    <property type="entry name" value="EF_hand_dom"/>
</dbReference>
<keyword evidence="5" id="KW-1185">Reference proteome</keyword>
<evidence type="ECO:0000256" key="2">
    <source>
        <dbReference type="SAM" id="SignalP"/>
    </source>
</evidence>
<dbReference type="SUPFAM" id="SSF47473">
    <property type="entry name" value="EF-hand"/>
    <property type="match status" value="1"/>
</dbReference>
<feature type="domain" description="EF-hand" evidence="3">
    <location>
        <begin position="132"/>
        <end position="167"/>
    </location>
</feature>
<dbReference type="InterPro" id="IPR018247">
    <property type="entry name" value="EF_Hand_1_Ca_BS"/>
</dbReference>
<evidence type="ECO:0000259" key="3">
    <source>
        <dbReference type="PROSITE" id="PS50222"/>
    </source>
</evidence>
<dbReference type="EMBL" id="JBAMIC010004070">
    <property type="protein sequence ID" value="KAK7087542.1"/>
    <property type="molecule type" value="Genomic_DNA"/>
</dbReference>
<organism evidence="4 5">
    <name type="scientific">Littorina saxatilis</name>
    <dbReference type="NCBI Taxonomy" id="31220"/>
    <lineage>
        <taxon>Eukaryota</taxon>
        <taxon>Metazoa</taxon>
        <taxon>Spiralia</taxon>
        <taxon>Lophotrochozoa</taxon>
        <taxon>Mollusca</taxon>
        <taxon>Gastropoda</taxon>
        <taxon>Caenogastropoda</taxon>
        <taxon>Littorinimorpha</taxon>
        <taxon>Littorinoidea</taxon>
        <taxon>Littorinidae</taxon>
        <taxon>Littorina</taxon>
    </lineage>
</organism>
<evidence type="ECO:0000313" key="5">
    <source>
        <dbReference type="Proteomes" id="UP001374579"/>
    </source>
</evidence>
<accession>A0AAN9FW74</accession>
<reference evidence="4 5" key="1">
    <citation type="submission" date="2024-02" db="EMBL/GenBank/DDBJ databases">
        <title>Chromosome-scale genome assembly of the rough periwinkle Littorina saxatilis.</title>
        <authorList>
            <person name="De Jode A."/>
            <person name="Faria R."/>
            <person name="Formenti G."/>
            <person name="Sims Y."/>
            <person name="Smith T.P."/>
            <person name="Tracey A."/>
            <person name="Wood J.M.D."/>
            <person name="Zagrodzka Z.B."/>
            <person name="Johannesson K."/>
            <person name="Butlin R.K."/>
            <person name="Leder E.H."/>
        </authorList>
    </citation>
    <scope>NUCLEOTIDE SEQUENCE [LARGE SCALE GENOMIC DNA]</scope>
    <source>
        <strain evidence="4">Snail1</strain>
        <tissue evidence="4">Muscle</tissue>
    </source>
</reference>
<evidence type="ECO:0000313" key="4">
    <source>
        <dbReference type="EMBL" id="KAK7087542.1"/>
    </source>
</evidence>
<keyword evidence="2" id="KW-0732">Signal</keyword>